<dbReference type="InterPro" id="IPR056280">
    <property type="entry name" value="AIPP2-like_SPOC"/>
</dbReference>
<feature type="compositionally biased region" description="Basic and acidic residues" evidence="6">
    <location>
        <begin position="274"/>
        <end position="284"/>
    </location>
</feature>
<organism evidence="8 9">
    <name type="scientific">Iris pallida</name>
    <name type="common">Sweet iris</name>
    <dbReference type="NCBI Taxonomy" id="29817"/>
    <lineage>
        <taxon>Eukaryota</taxon>
        <taxon>Viridiplantae</taxon>
        <taxon>Streptophyta</taxon>
        <taxon>Embryophyta</taxon>
        <taxon>Tracheophyta</taxon>
        <taxon>Spermatophyta</taxon>
        <taxon>Magnoliopsida</taxon>
        <taxon>Liliopsida</taxon>
        <taxon>Asparagales</taxon>
        <taxon>Iridaceae</taxon>
        <taxon>Iridoideae</taxon>
        <taxon>Irideae</taxon>
        <taxon>Iris</taxon>
    </lineage>
</organism>
<keyword evidence="4" id="KW-0805">Transcription regulation</keyword>
<reference evidence="8" key="2">
    <citation type="submission" date="2023-04" db="EMBL/GenBank/DDBJ databases">
        <authorList>
            <person name="Bruccoleri R.E."/>
            <person name="Oakeley E.J."/>
            <person name="Faust A.-M."/>
            <person name="Dessus-Babus S."/>
            <person name="Altorfer M."/>
            <person name="Burckhardt D."/>
            <person name="Oertli M."/>
            <person name="Naumann U."/>
            <person name="Petersen F."/>
            <person name="Wong J."/>
        </authorList>
    </citation>
    <scope>NUCLEOTIDE SEQUENCE</scope>
    <source>
        <strain evidence="8">GSM-AAB239-AS_SAM_17_03QT</strain>
        <tissue evidence="8">Leaf</tissue>
    </source>
</reference>
<keyword evidence="9" id="KW-1185">Reference proteome</keyword>
<reference evidence="8" key="1">
    <citation type="journal article" date="2023" name="GigaByte">
        <title>Genome assembly of the bearded iris, Iris pallida Lam.</title>
        <authorList>
            <person name="Bruccoleri R.E."/>
            <person name="Oakeley E.J."/>
            <person name="Faust A.M.E."/>
            <person name="Altorfer M."/>
            <person name="Dessus-Babus S."/>
            <person name="Burckhardt D."/>
            <person name="Oertli M."/>
            <person name="Naumann U."/>
            <person name="Petersen F."/>
            <person name="Wong J."/>
        </authorList>
    </citation>
    <scope>NUCLEOTIDE SEQUENCE</scope>
    <source>
        <strain evidence="8">GSM-AAB239-AS_SAM_17_03QT</strain>
    </source>
</reference>
<evidence type="ECO:0000313" key="8">
    <source>
        <dbReference type="EMBL" id="KAJ6849944.1"/>
    </source>
</evidence>
<evidence type="ECO:0000259" key="7">
    <source>
        <dbReference type="Pfam" id="PF23121"/>
    </source>
</evidence>
<sequence length="512" mass="56658">MLKNDLALRGNIDGVELLIYPSNKLPMNSQRWNRLFYLWCVFKGRTDCTNTVPRSQKETSGPIINAEPLVQDLPSSLSFLVPPPKKAALVDNSVNESPRYQKSPKSTALNSSTCVDDSPLLPSQFDDKKSKLQNSPLFHSPDHSVVGSALPMGHISSSSPVSHPLWDMNQLPNLPVTHPESRFETSNMQLCPEMKTDNTYLREIGCGSEGKNALNSSVYTANSEGLIFTRESPPNSSDCIQGMESCRFENLLEKEISFKGVAIFNDDPRGNKMRVDNLSRDLRPHRERARSCPTETASQASGETSRSTGDTMVWTDEANCLPIDDEREHKKMCYGERFPSTDLIEGTLCAKLSSKVHPLLASFSKEQHRKFLDGSCQEKMIPDNPRSEGRFFFPVDPSSVKTAKADEVIDILSSDDEETPEFNSPNSELPLRGKKKAPKPETLPLLFQSSEAEVNKEVPLVSSEDDISVSLTLSLAVPASKIAKPTLKSEQLMPDTPHVNTSLLLSSGFPDT</sequence>
<dbReference type="GO" id="GO:0034244">
    <property type="term" value="P:negative regulation of transcription elongation by RNA polymerase II"/>
    <property type="evidence" value="ECO:0007669"/>
    <property type="project" value="InterPro"/>
</dbReference>
<dbReference type="Pfam" id="PF23121">
    <property type="entry name" value="SPOC_AIPP2"/>
    <property type="match status" value="1"/>
</dbReference>
<dbReference type="PANTHER" id="PTHR33304:SF9">
    <property type="entry name" value="RING_FYVE_PHD ZINC FINGER SUPERFAMILY PROTEIN"/>
    <property type="match status" value="1"/>
</dbReference>
<gene>
    <name evidence="8" type="ORF">M6B38_268970</name>
</gene>
<keyword evidence="2" id="KW-0863">Zinc-finger</keyword>
<feature type="region of interest" description="Disordered" evidence="6">
    <location>
        <begin position="274"/>
        <end position="309"/>
    </location>
</feature>
<feature type="region of interest" description="Disordered" evidence="6">
    <location>
        <begin position="493"/>
        <end position="512"/>
    </location>
</feature>
<protein>
    <recommendedName>
        <fullName evidence="7">AIPP2-like SPOC-like domain-containing protein</fullName>
    </recommendedName>
</protein>
<keyword evidence="1" id="KW-0479">Metal-binding</keyword>
<comment type="caution">
    <text evidence="8">The sequence shown here is derived from an EMBL/GenBank/DDBJ whole genome shotgun (WGS) entry which is preliminary data.</text>
</comment>
<evidence type="ECO:0000256" key="4">
    <source>
        <dbReference type="ARBA" id="ARBA00023015"/>
    </source>
</evidence>
<evidence type="ECO:0000256" key="1">
    <source>
        <dbReference type="ARBA" id="ARBA00022723"/>
    </source>
</evidence>
<name>A0AAX6IAZ5_IRIPA</name>
<keyword evidence="3" id="KW-0862">Zinc</keyword>
<feature type="region of interest" description="Disordered" evidence="6">
    <location>
        <begin position="92"/>
        <end position="115"/>
    </location>
</feature>
<feature type="domain" description="AIPP2-like SPOC-like" evidence="7">
    <location>
        <begin position="1"/>
        <end position="42"/>
    </location>
</feature>
<evidence type="ECO:0000256" key="5">
    <source>
        <dbReference type="ARBA" id="ARBA00023163"/>
    </source>
</evidence>
<evidence type="ECO:0000313" key="9">
    <source>
        <dbReference type="Proteomes" id="UP001140949"/>
    </source>
</evidence>
<dbReference type="Proteomes" id="UP001140949">
    <property type="component" value="Unassembled WGS sequence"/>
</dbReference>
<feature type="region of interest" description="Disordered" evidence="6">
    <location>
        <begin position="414"/>
        <end position="440"/>
    </location>
</feature>
<accession>A0AAX6IAZ5</accession>
<dbReference type="AlphaFoldDB" id="A0AAX6IAZ5"/>
<proteinExistence type="predicted"/>
<feature type="compositionally biased region" description="Polar residues" evidence="6">
    <location>
        <begin position="293"/>
        <end position="309"/>
    </location>
</feature>
<dbReference type="EMBL" id="JANAVB010003398">
    <property type="protein sequence ID" value="KAJ6849944.1"/>
    <property type="molecule type" value="Genomic_DNA"/>
</dbReference>
<evidence type="ECO:0000256" key="2">
    <source>
        <dbReference type="ARBA" id="ARBA00022771"/>
    </source>
</evidence>
<dbReference type="InterPro" id="IPR049914">
    <property type="entry name" value="PHD1-3/5-6"/>
</dbReference>
<dbReference type="PANTHER" id="PTHR33304">
    <property type="match status" value="1"/>
</dbReference>
<dbReference type="GO" id="GO:0008270">
    <property type="term" value="F:zinc ion binding"/>
    <property type="evidence" value="ECO:0007669"/>
    <property type="project" value="UniProtKB-KW"/>
</dbReference>
<dbReference type="GO" id="GO:0140566">
    <property type="term" value="F:histone reader activity"/>
    <property type="evidence" value="ECO:0007669"/>
    <property type="project" value="InterPro"/>
</dbReference>
<keyword evidence="5" id="KW-0804">Transcription</keyword>
<evidence type="ECO:0000256" key="6">
    <source>
        <dbReference type="SAM" id="MobiDB-lite"/>
    </source>
</evidence>
<evidence type="ECO:0000256" key="3">
    <source>
        <dbReference type="ARBA" id="ARBA00022833"/>
    </source>
</evidence>